<evidence type="ECO:0000256" key="3">
    <source>
        <dbReference type="ARBA" id="ARBA00022527"/>
    </source>
</evidence>
<dbReference type="GO" id="GO:0004674">
    <property type="term" value="F:protein serine/threonine kinase activity"/>
    <property type="evidence" value="ECO:0007669"/>
    <property type="project" value="UniProtKB-KW"/>
</dbReference>
<name>A0A931FVF0_9ACTN</name>
<keyword evidence="4" id="KW-0808">Transferase</keyword>
<dbReference type="EC" id="2.7.11.1" evidence="2"/>
<dbReference type="EMBL" id="JADQTO010000001">
    <property type="protein sequence ID" value="MBG0560190.1"/>
    <property type="molecule type" value="Genomic_DNA"/>
</dbReference>
<evidence type="ECO:0000256" key="8">
    <source>
        <dbReference type="ARBA" id="ARBA00047899"/>
    </source>
</evidence>
<organism evidence="13 14">
    <name type="scientific">Actinoplanes aureus</name>
    <dbReference type="NCBI Taxonomy" id="2792083"/>
    <lineage>
        <taxon>Bacteria</taxon>
        <taxon>Bacillati</taxon>
        <taxon>Actinomycetota</taxon>
        <taxon>Actinomycetes</taxon>
        <taxon>Micromonosporales</taxon>
        <taxon>Micromonosporaceae</taxon>
        <taxon>Actinoplanes</taxon>
    </lineage>
</organism>
<dbReference type="AlphaFoldDB" id="A0A931FVF0"/>
<dbReference type="InterPro" id="IPR011009">
    <property type="entry name" value="Kinase-like_dom_sf"/>
</dbReference>
<dbReference type="InterPro" id="IPR050660">
    <property type="entry name" value="NEK_Ser/Thr_kinase"/>
</dbReference>
<dbReference type="InterPro" id="IPR017441">
    <property type="entry name" value="Protein_kinase_ATP_BS"/>
</dbReference>
<comment type="similarity">
    <text evidence="1">Belongs to the protein kinase superfamily. NEK Ser/Thr protein kinase family. NIMA subfamily.</text>
</comment>
<feature type="domain" description="Protein kinase" evidence="12">
    <location>
        <begin position="23"/>
        <end position="277"/>
    </location>
</feature>
<dbReference type="Gene3D" id="3.30.200.20">
    <property type="entry name" value="Phosphorylase Kinase, domain 1"/>
    <property type="match status" value="1"/>
</dbReference>
<keyword evidence="6 13" id="KW-0418">Kinase</keyword>
<dbReference type="InterPro" id="IPR000719">
    <property type="entry name" value="Prot_kinase_dom"/>
</dbReference>
<dbReference type="SUPFAM" id="SSF56112">
    <property type="entry name" value="Protein kinase-like (PK-like)"/>
    <property type="match status" value="1"/>
</dbReference>
<keyword evidence="3 13" id="KW-0723">Serine/threonine-protein kinase</keyword>
<gene>
    <name evidence="13" type="ORF">I4J89_01755</name>
</gene>
<evidence type="ECO:0000259" key="12">
    <source>
        <dbReference type="PROSITE" id="PS50011"/>
    </source>
</evidence>
<reference evidence="13" key="1">
    <citation type="submission" date="2020-11" db="EMBL/GenBank/DDBJ databases">
        <title>Isolation and identification of active actinomycetes.</title>
        <authorList>
            <person name="Sun X."/>
        </authorList>
    </citation>
    <scope>NUCLEOTIDE SEQUENCE</scope>
    <source>
        <strain evidence="13">NEAU-A11</strain>
    </source>
</reference>
<dbReference type="GO" id="GO:0005524">
    <property type="term" value="F:ATP binding"/>
    <property type="evidence" value="ECO:0007669"/>
    <property type="project" value="UniProtKB-UniRule"/>
</dbReference>
<dbReference type="Pfam" id="PF00069">
    <property type="entry name" value="Pkinase"/>
    <property type="match status" value="1"/>
</dbReference>
<dbReference type="PROSITE" id="PS00107">
    <property type="entry name" value="PROTEIN_KINASE_ATP"/>
    <property type="match status" value="1"/>
</dbReference>
<comment type="catalytic activity">
    <reaction evidence="9">
        <text>L-seryl-[protein] + ATP = O-phospho-L-seryl-[protein] + ADP + H(+)</text>
        <dbReference type="Rhea" id="RHEA:17989"/>
        <dbReference type="Rhea" id="RHEA-COMP:9863"/>
        <dbReference type="Rhea" id="RHEA-COMP:11604"/>
        <dbReference type="ChEBI" id="CHEBI:15378"/>
        <dbReference type="ChEBI" id="CHEBI:29999"/>
        <dbReference type="ChEBI" id="CHEBI:30616"/>
        <dbReference type="ChEBI" id="CHEBI:83421"/>
        <dbReference type="ChEBI" id="CHEBI:456216"/>
        <dbReference type="EC" id="2.7.11.1"/>
    </reaction>
</comment>
<comment type="catalytic activity">
    <reaction evidence="8">
        <text>L-threonyl-[protein] + ATP = O-phospho-L-threonyl-[protein] + ADP + H(+)</text>
        <dbReference type="Rhea" id="RHEA:46608"/>
        <dbReference type="Rhea" id="RHEA-COMP:11060"/>
        <dbReference type="Rhea" id="RHEA-COMP:11605"/>
        <dbReference type="ChEBI" id="CHEBI:15378"/>
        <dbReference type="ChEBI" id="CHEBI:30013"/>
        <dbReference type="ChEBI" id="CHEBI:30616"/>
        <dbReference type="ChEBI" id="CHEBI:61977"/>
        <dbReference type="ChEBI" id="CHEBI:456216"/>
        <dbReference type="EC" id="2.7.11.1"/>
    </reaction>
</comment>
<dbReference type="Proteomes" id="UP000598146">
    <property type="component" value="Unassembled WGS sequence"/>
</dbReference>
<evidence type="ECO:0000256" key="9">
    <source>
        <dbReference type="ARBA" id="ARBA00048679"/>
    </source>
</evidence>
<feature type="compositionally biased region" description="Low complexity" evidence="11">
    <location>
        <begin position="405"/>
        <end position="419"/>
    </location>
</feature>
<keyword evidence="5 10" id="KW-0547">Nucleotide-binding</keyword>
<dbReference type="PANTHER" id="PTHR43671:SF98">
    <property type="entry name" value="SERINE_THREONINE-PROTEIN KINASE NEK11"/>
    <property type="match status" value="1"/>
</dbReference>
<dbReference type="CDD" id="cd14014">
    <property type="entry name" value="STKc_PknB_like"/>
    <property type="match status" value="1"/>
</dbReference>
<comment type="caution">
    <text evidence="13">The sequence shown here is derived from an EMBL/GenBank/DDBJ whole genome shotgun (WGS) entry which is preliminary data.</text>
</comment>
<dbReference type="SMART" id="SM00220">
    <property type="entry name" value="S_TKc"/>
    <property type="match status" value="1"/>
</dbReference>
<evidence type="ECO:0000313" key="14">
    <source>
        <dbReference type="Proteomes" id="UP000598146"/>
    </source>
</evidence>
<evidence type="ECO:0000256" key="1">
    <source>
        <dbReference type="ARBA" id="ARBA00010886"/>
    </source>
</evidence>
<evidence type="ECO:0000256" key="10">
    <source>
        <dbReference type="PROSITE-ProRule" id="PRU10141"/>
    </source>
</evidence>
<evidence type="ECO:0000256" key="2">
    <source>
        <dbReference type="ARBA" id="ARBA00012513"/>
    </source>
</evidence>
<proteinExistence type="inferred from homology"/>
<keyword evidence="14" id="KW-1185">Reference proteome</keyword>
<protein>
    <recommendedName>
        <fullName evidence="2">non-specific serine/threonine protein kinase</fullName>
        <ecNumber evidence="2">2.7.11.1</ecNumber>
    </recommendedName>
</protein>
<evidence type="ECO:0000256" key="4">
    <source>
        <dbReference type="ARBA" id="ARBA00022679"/>
    </source>
</evidence>
<dbReference type="PANTHER" id="PTHR43671">
    <property type="entry name" value="SERINE/THREONINE-PROTEIN KINASE NEK"/>
    <property type="match status" value="1"/>
</dbReference>
<evidence type="ECO:0000256" key="5">
    <source>
        <dbReference type="ARBA" id="ARBA00022741"/>
    </source>
</evidence>
<feature type="region of interest" description="Disordered" evidence="11">
    <location>
        <begin position="293"/>
        <end position="320"/>
    </location>
</feature>
<evidence type="ECO:0000256" key="7">
    <source>
        <dbReference type="ARBA" id="ARBA00022840"/>
    </source>
</evidence>
<feature type="binding site" evidence="10">
    <location>
        <position position="52"/>
    </location>
    <ligand>
        <name>ATP</name>
        <dbReference type="ChEBI" id="CHEBI:30616"/>
    </ligand>
</feature>
<evidence type="ECO:0000313" key="13">
    <source>
        <dbReference type="EMBL" id="MBG0560190.1"/>
    </source>
</evidence>
<accession>A0A931FVF0</accession>
<dbReference type="Gene3D" id="1.10.510.10">
    <property type="entry name" value="Transferase(Phosphotransferase) domain 1"/>
    <property type="match status" value="1"/>
</dbReference>
<feature type="region of interest" description="Disordered" evidence="11">
    <location>
        <begin position="364"/>
        <end position="426"/>
    </location>
</feature>
<evidence type="ECO:0000256" key="11">
    <source>
        <dbReference type="SAM" id="MobiDB-lite"/>
    </source>
</evidence>
<evidence type="ECO:0000256" key="6">
    <source>
        <dbReference type="ARBA" id="ARBA00022777"/>
    </source>
</evidence>
<keyword evidence="7 10" id="KW-0067">ATP-binding</keyword>
<dbReference type="PROSITE" id="PS50011">
    <property type="entry name" value="PROTEIN_KINASE_DOM"/>
    <property type="match status" value="1"/>
</dbReference>
<sequence length="547" mass="58779">MTQDPTDSGSDAPLAGRCVGNSYYLVRPIGQGATGTVWQGEDRSTGEPVAVKLLHESLLRQPRLVTRFVQERTILLMLRHRHVVRVRDLFSVGETLGLVMDLVDGGSLRDHLHRHGTVAPAEAVRLAAQVASALAEAHELGIIHRDLKPDNILLDGSRQTRLTDFGIARILNLPSMTTPNAVVGTPHYMAPEAFHGTTPSPATDVYALGVLLYELVSGHPPYRSDSIPDLMRLHAEGNPERRPGIPDPLWRIITSCLAGKPRLRPSAAELVTDLTALAGHLGDVPALTPPPCASSPALDSEPVRLPFPRRRAPRNDAPRNRWIRPGVTAALVAGTMLASGIATTAWHLGRSGDEPLTVIVAPTAAPADRPLAPRRPASQAPSTRPAKTHKAARGVALPAPKPHAAVRATATAATRNAARSPLPEGKPYGPWQCAQNFVFDLPTRTPLGPRPCHSVGRDVQFRASLTAPAGGRGRIEVRLQDAHTGRTVSGPTTCDGLAFTRESYTHECGPAGANPRRGRTYAVVMSYRYERDGRAATNSSRGQPFTW</sequence>
<feature type="compositionally biased region" description="Low complexity" evidence="11">
    <location>
        <begin position="364"/>
        <end position="377"/>
    </location>
</feature>
<dbReference type="InterPro" id="IPR008271">
    <property type="entry name" value="Ser/Thr_kinase_AS"/>
</dbReference>
<dbReference type="PROSITE" id="PS00108">
    <property type="entry name" value="PROTEIN_KINASE_ST"/>
    <property type="match status" value="1"/>
</dbReference>